<evidence type="ECO:0000313" key="2">
    <source>
        <dbReference type="EMBL" id="GGN86930.1"/>
    </source>
</evidence>
<dbReference type="InterPro" id="IPR029063">
    <property type="entry name" value="SAM-dependent_MTases_sf"/>
</dbReference>
<keyword evidence="3" id="KW-1185">Reference proteome</keyword>
<evidence type="ECO:0000259" key="1">
    <source>
        <dbReference type="Pfam" id="PF08241"/>
    </source>
</evidence>
<accession>A0A830GHC7</accession>
<gene>
    <name evidence="2" type="ORF">GCM10009030_05090</name>
</gene>
<dbReference type="Proteomes" id="UP000605784">
    <property type="component" value="Unassembled WGS sequence"/>
</dbReference>
<organism evidence="2 3">
    <name type="scientific">Haloarcula pellucida</name>
    <dbReference type="NCBI Taxonomy" id="1427151"/>
    <lineage>
        <taxon>Archaea</taxon>
        <taxon>Methanobacteriati</taxon>
        <taxon>Methanobacteriota</taxon>
        <taxon>Stenosarchaea group</taxon>
        <taxon>Halobacteria</taxon>
        <taxon>Halobacteriales</taxon>
        <taxon>Haloarculaceae</taxon>
        <taxon>Haloarcula</taxon>
    </lineage>
</organism>
<dbReference type="Pfam" id="PF08241">
    <property type="entry name" value="Methyltransf_11"/>
    <property type="match status" value="1"/>
</dbReference>
<dbReference type="RefSeq" id="WP_188994265.1">
    <property type="nucleotide sequence ID" value="NZ_BMOU01000001.1"/>
</dbReference>
<reference evidence="2" key="2">
    <citation type="submission" date="2020-09" db="EMBL/GenBank/DDBJ databases">
        <authorList>
            <person name="Sun Q."/>
            <person name="Ohkuma M."/>
        </authorList>
    </citation>
    <scope>NUCLEOTIDE SEQUENCE</scope>
    <source>
        <strain evidence="2">JCM 17820</strain>
    </source>
</reference>
<dbReference type="EMBL" id="BMOU01000001">
    <property type="protein sequence ID" value="GGN86930.1"/>
    <property type="molecule type" value="Genomic_DNA"/>
</dbReference>
<proteinExistence type="predicted"/>
<protein>
    <recommendedName>
        <fullName evidence="1">Methyltransferase type 11 domain-containing protein</fullName>
    </recommendedName>
</protein>
<dbReference type="CDD" id="cd02440">
    <property type="entry name" value="AdoMet_MTases"/>
    <property type="match status" value="1"/>
</dbReference>
<dbReference type="PANTHER" id="PTHR43591">
    <property type="entry name" value="METHYLTRANSFERASE"/>
    <property type="match status" value="1"/>
</dbReference>
<dbReference type="Gene3D" id="3.40.50.150">
    <property type="entry name" value="Vaccinia Virus protein VP39"/>
    <property type="match status" value="1"/>
</dbReference>
<dbReference type="AlphaFoldDB" id="A0A830GHC7"/>
<comment type="caution">
    <text evidence="2">The sequence shown here is derived from an EMBL/GenBank/DDBJ whole genome shotgun (WGS) entry which is preliminary data.</text>
</comment>
<dbReference type="PANTHER" id="PTHR43591:SF24">
    <property type="entry name" value="2-METHOXY-6-POLYPRENYL-1,4-BENZOQUINOL METHYLASE, MITOCHONDRIAL"/>
    <property type="match status" value="1"/>
</dbReference>
<feature type="domain" description="Methyltransferase type 11" evidence="1">
    <location>
        <begin position="42"/>
        <end position="129"/>
    </location>
</feature>
<dbReference type="InterPro" id="IPR013216">
    <property type="entry name" value="Methyltransf_11"/>
</dbReference>
<name>A0A830GHC7_9EURY</name>
<dbReference type="GO" id="GO:0008757">
    <property type="term" value="F:S-adenosylmethionine-dependent methyltransferase activity"/>
    <property type="evidence" value="ECO:0007669"/>
    <property type="project" value="InterPro"/>
</dbReference>
<reference evidence="2" key="1">
    <citation type="journal article" date="2014" name="Int. J. Syst. Evol. Microbiol.">
        <title>Complete genome sequence of Corynebacterium casei LMG S-19264T (=DSM 44701T), isolated from a smear-ripened cheese.</title>
        <authorList>
            <consortium name="US DOE Joint Genome Institute (JGI-PGF)"/>
            <person name="Walter F."/>
            <person name="Albersmeier A."/>
            <person name="Kalinowski J."/>
            <person name="Ruckert C."/>
        </authorList>
    </citation>
    <scope>NUCLEOTIDE SEQUENCE</scope>
    <source>
        <strain evidence="2">JCM 17820</strain>
    </source>
</reference>
<sequence length="193" mass="20596">MHGDVGAFDRFAPVYDLVMPPARASKLRRGLAMATREVDRVVDVGGGPGRAIRRLDLPERIVVDAAPGMLRRARSHGLAAIAGDAGRLPLAAESVDAVLIVDALHHMAQVDAVISEAARVLRPGGVLVVREFNPATLRGRGLVAAEHLVGFGSVFFTPDELTRRVATAGLHPTVVERGFGYTVAGVRENEREK</sequence>
<dbReference type="SUPFAM" id="SSF53335">
    <property type="entry name" value="S-adenosyl-L-methionine-dependent methyltransferases"/>
    <property type="match status" value="1"/>
</dbReference>
<evidence type="ECO:0000313" key="3">
    <source>
        <dbReference type="Proteomes" id="UP000605784"/>
    </source>
</evidence>